<feature type="transmembrane region" description="Helical" evidence="1">
    <location>
        <begin position="40"/>
        <end position="58"/>
    </location>
</feature>
<dbReference type="AlphaFoldDB" id="A0A1G7Z8Q1"/>
<keyword evidence="4" id="KW-1185">Reference proteome</keyword>
<dbReference type="InterPro" id="IPR009936">
    <property type="entry name" value="DUF1468"/>
</dbReference>
<name>A0A1G7Z8Q1_9RHOO</name>
<keyword evidence="1" id="KW-0472">Membrane</keyword>
<gene>
    <name evidence="3" type="ORF">SAMN05660652_01092</name>
</gene>
<evidence type="ECO:0000313" key="4">
    <source>
        <dbReference type="Proteomes" id="UP000198607"/>
    </source>
</evidence>
<evidence type="ECO:0000256" key="1">
    <source>
        <dbReference type="SAM" id="Phobius"/>
    </source>
</evidence>
<dbReference type="STRING" id="83767.SAMN05660652_01092"/>
<feature type="transmembrane region" description="Helical" evidence="1">
    <location>
        <begin position="119"/>
        <end position="136"/>
    </location>
</feature>
<evidence type="ECO:0000259" key="2">
    <source>
        <dbReference type="Pfam" id="PF07331"/>
    </source>
</evidence>
<feature type="domain" description="DUF1468" evidence="2">
    <location>
        <begin position="9"/>
        <end position="144"/>
    </location>
</feature>
<accession>A0A1G7Z8Q1</accession>
<keyword evidence="1" id="KW-1133">Transmembrane helix</keyword>
<organism evidence="3 4">
    <name type="scientific">Propionivibrio dicarboxylicus</name>
    <dbReference type="NCBI Taxonomy" id="83767"/>
    <lineage>
        <taxon>Bacteria</taxon>
        <taxon>Pseudomonadati</taxon>
        <taxon>Pseudomonadota</taxon>
        <taxon>Betaproteobacteria</taxon>
        <taxon>Rhodocyclales</taxon>
        <taxon>Rhodocyclaceae</taxon>
        <taxon>Propionivibrio</taxon>
    </lineage>
</organism>
<dbReference type="OrthoDB" id="7029611at2"/>
<reference evidence="3 4" key="1">
    <citation type="submission" date="2016-10" db="EMBL/GenBank/DDBJ databases">
        <authorList>
            <person name="de Groot N.N."/>
        </authorList>
    </citation>
    <scope>NUCLEOTIDE SEQUENCE [LARGE SCALE GENOMIC DNA]</scope>
    <source>
        <strain evidence="3 4">DSM 5885</strain>
    </source>
</reference>
<dbReference type="Proteomes" id="UP000198607">
    <property type="component" value="Unassembled WGS sequence"/>
</dbReference>
<keyword evidence="1" id="KW-0812">Transmembrane</keyword>
<protein>
    <submittedName>
        <fullName evidence="3">Tripartite tricarboxylate transporter TctB family protein</fullName>
    </submittedName>
</protein>
<dbReference type="EMBL" id="FNCY01000003">
    <property type="protein sequence ID" value="SDH04500.1"/>
    <property type="molecule type" value="Genomic_DNA"/>
</dbReference>
<feature type="transmembrane region" description="Helical" evidence="1">
    <location>
        <begin position="7"/>
        <end position="28"/>
    </location>
</feature>
<dbReference type="RefSeq" id="WP_091934933.1">
    <property type="nucleotide sequence ID" value="NZ_FNCY01000003.1"/>
</dbReference>
<evidence type="ECO:0000313" key="3">
    <source>
        <dbReference type="EMBL" id="SDH04500.1"/>
    </source>
</evidence>
<proteinExistence type="predicted"/>
<dbReference type="Pfam" id="PF07331">
    <property type="entry name" value="TctB"/>
    <property type="match status" value="1"/>
</dbReference>
<feature type="transmembrane region" description="Helical" evidence="1">
    <location>
        <begin position="79"/>
        <end position="107"/>
    </location>
</feature>
<sequence>MIRNKQNFASGVFFVVFGVFCALVARGYSLGTTDDIGAGYFPFWIAVLLTVLGAVLCVSSLAAKAEATEIGRLDWKSTAWIVGAVVLFAFLLQYLGIVLSVIVLVFVSSMGSHEFTWKGAVGSSGILAALVYLVFVKGLHLQFPAWPTLFS</sequence>